<evidence type="ECO:0000313" key="2">
    <source>
        <dbReference type="EMBL" id="EDV24970.1"/>
    </source>
</evidence>
<sequence length="199" mass="22129">MSVNTNPITPTFENSFRMATNAHISRNDRSPYCSQQESSDHDDNNASKQANLNIGIYGHSSNNSSPSLSQYHHLQSNKLENGDDEPISAAAVTPTAQNGSNIVKKNSKKLPKLTGLFSNNSHSKDDLETLNEQDRDQFNIVVDGNDIKRTQSAGQSSLEEKVKSSKFKRSKNRSGSSKNHESLCYFTQIYIIKGNFYLP</sequence>
<dbReference type="Proteomes" id="UP000009022">
    <property type="component" value="Unassembled WGS sequence"/>
</dbReference>
<gene>
    <name evidence="2" type="ORF">TRIADDRAFT_56427</name>
</gene>
<organism evidence="2 3">
    <name type="scientific">Trichoplax adhaerens</name>
    <name type="common">Trichoplax reptans</name>
    <dbReference type="NCBI Taxonomy" id="10228"/>
    <lineage>
        <taxon>Eukaryota</taxon>
        <taxon>Metazoa</taxon>
        <taxon>Placozoa</taxon>
        <taxon>Uniplacotomia</taxon>
        <taxon>Trichoplacea</taxon>
        <taxon>Trichoplacidae</taxon>
        <taxon>Trichoplax</taxon>
    </lineage>
</organism>
<name>B3RY38_TRIAD</name>
<proteinExistence type="predicted"/>
<protein>
    <submittedName>
        <fullName evidence="2">Uncharacterized protein</fullName>
    </submittedName>
</protein>
<feature type="region of interest" description="Disordered" evidence="1">
    <location>
        <begin position="26"/>
        <end position="48"/>
    </location>
</feature>
<accession>B3RY38</accession>
<reference evidence="2 3" key="1">
    <citation type="journal article" date="2008" name="Nature">
        <title>The Trichoplax genome and the nature of placozoans.</title>
        <authorList>
            <person name="Srivastava M."/>
            <person name="Begovic E."/>
            <person name="Chapman J."/>
            <person name="Putnam N.H."/>
            <person name="Hellsten U."/>
            <person name="Kawashima T."/>
            <person name="Kuo A."/>
            <person name="Mitros T."/>
            <person name="Salamov A."/>
            <person name="Carpenter M.L."/>
            <person name="Signorovitch A.Y."/>
            <person name="Moreno M.A."/>
            <person name="Kamm K."/>
            <person name="Grimwood J."/>
            <person name="Schmutz J."/>
            <person name="Shapiro H."/>
            <person name="Grigoriev I.V."/>
            <person name="Buss L.W."/>
            <person name="Schierwater B."/>
            <person name="Dellaporta S.L."/>
            <person name="Rokhsar D.S."/>
        </authorList>
    </citation>
    <scope>NUCLEOTIDE SEQUENCE [LARGE SCALE GENOMIC DNA]</scope>
    <source>
        <strain evidence="2 3">Grell-BS-1999</strain>
    </source>
</reference>
<dbReference type="GeneID" id="6754073"/>
<dbReference type="KEGG" id="tad:TRIADDRAFT_56427"/>
<feature type="region of interest" description="Disordered" evidence="1">
    <location>
        <begin position="149"/>
        <end position="179"/>
    </location>
</feature>
<evidence type="ECO:0000256" key="1">
    <source>
        <dbReference type="SAM" id="MobiDB-lite"/>
    </source>
</evidence>
<dbReference type="HOGENOM" id="CLU_1373835_0_0_1"/>
<keyword evidence="3" id="KW-1185">Reference proteome</keyword>
<dbReference type="RefSeq" id="XP_002112860.1">
    <property type="nucleotide sequence ID" value="XM_002112824.1"/>
</dbReference>
<evidence type="ECO:0000313" key="3">
    <source>
        <dbReference type="Proteomes" id="UP000009022"/>
    </source>
</evidence>
<dbReference type="CTD" id="6754073"/>
<dbReference type="InParanoid" id="B3RY38"/>
<dbReference type="AlphaFoldDB" id="B3RY38"/>
<dbReference type="EMBL" id="DS985245">
    <property type="protein sequence ID" value="EDV24970.1"/>
    <property type="molecule type" value="Genomic_DNA"/>
</dbReference>